<dbReference type="CDD" id="cd04869">
    <property type="entry name" value="ACT_GcvR_2"/>
    <property type="match status" value="1"/>
</dbReference>
<dbReference type="Proteomes" id="UP000020077">
    <property type="component" value="Unassembled WGS sequence"/>
</dbReference>
<feature type="domain" description="ACT" evidence="1">
    <location>
        <begin position="90"/>
        <end position="169"/>
    </location>
</feature>
<dbReference type="PANTHER" id="PTHR34875:SF6">
    <property type="entry name" value="UPF0237 PROTEIN MJ1558"/>
    <property type="match status" value="1"/>
</dbReference>
<dbReference type="Gene3D" id="3.30.70.260">
    <property type="match status" value="2"/>
</dbReference>
<proteinExistence type="predicted"/>
<dbReference type="AlphaFoldDB" id="A0A080M645"/>
<dbReference type="GO" id="GO:0006355">
    <property type="term" value="P:regulation of DNA-templated transcription"/>
    <property type="evidence" value="ECO:0007669"/>
    <property type="project" value="InterPro"/>
</dbReference>
<dbReference type="InterPro" id="IPR002912">
    <property type="entry name" value="ACT_dom"/>
</dbReference>
<dbReference type="EMBL" id="JDVG02000374">
    <property type="protein sequence ID" value="KFB72539.1"/>
    <property type="molecule type" value="Genomic_DNA"/>
</dbReference>
<evidence type="ECO:0000313" key="2">
    <source>
        <dbReference type="EMBL" id="KFB72539.1"/>
    </source>
</evidence>
<dbReference type="PANTHER" id="PTHR34875">
    <property type="entry name" value="UPF0237 PROTEIN MJ1558"/>
    <property type="match status" value="1"/>
</dbReference>
<comment type="caution">
    <text evidence="2">The sequence shown here is derived from an EMBL/GenBank/DDBJ whole genome shotgun (WGS) entry which is preliminary data.</text>
</comment>
<dbReference type="PROSITE" id="PS51671">
    <property type="entry name" value="ACT"/>
    <property type="match status" value="2"/>
</dbReference>
<organism evidence="2 3">
    <name type="scientific">Candidatus Accumulibacter phosphatis</name>
    <dbReference type="NCBI Taxonomy" id="327160"/>
    <lineage>
        <taxon>Bacteria</taxon>
        <taxon>Pseudomonadati</taxon>
        <taxon>Pseudomonadota</taxon>
        <taxon>Betaproteobacteria</taxon>
        <taxon>Candidatus Accumulibacter</taxon>
    </lineage>
</organism>
<protein>
    <submittedName>
        <fullName evidence="2">Formyltetrahydrofolate deformylase</fullName>
    </submittedName>
</protein>
<accession>A0A080M645</accession>
<reference evidence="2 3" key="1">
    <citation type="submission" date="2014-02" db="EMBL/GenBank/DDBJ databases">
        <title>Expanding our view of genomic diversity in Candidatus Accumulibacter clades.</title>
        <authorList>
            <person name="Skennerton C.T."/>
            <person name="Barr J.J."/>
            <person name="Slater F.R."/>
            <person name="Bond P.L."/>
            <person name="Tyson G.W."/>
        </authorList>
    </citation>
    <scope>NUCLEOTIDE SEQUENCE [LARGE SCALE GENOMIC DNA]</scope>
    <source>
        <strain evidence="3">BA-91</strain>
    </source>
</reference>
<name>A0A080M645_9PROT</name>
<sequence length="174" mass="18542">MNVSLVLTVIGDDRPGLVEQLATVISQHQGNWLESSMSNLSGKFAGIVCVSVAEAQLADLSKALAALPGLRITFEVSRLPAAQAGDRRLKLSLVGHDRIGIVREVSQVLARHALNVEDLSTYTASAPMSAGMLFHASVELTASSTLDVSDLTRELESLSNDLMVDITLDETART</sequence>
<dbReference type="InterPro" id="IPR016867">
    <property type="entry name" value="GcvR"/>
</dbReference>
<evidence type="ECO:0000313" key="3">
    <source>
        <dbReference type="Proteomes" id="UP000020077"/>
    </source>
</evidence>
<dbReference type="PIRSF" id="PIRSF028103">
    <property type="entry name" value="GcvR"/>
    <property type="match status" value="1"/>
</dbReference>
<dbReference type="SUPFAM" id="SSF55021">
    <property type="entry name" value="ACT-like"/>
    <property type="match status" value="2"/>
</dbReference>
<feature type="domain" description="ACT" evidence="1">
    <location>
        <begin position="6"/>
        <end position="81"/>
    </location>
</feature>
<evidence type="ECO:0000259" key="1">
    <source>
        <dbReference type="PROSITE" id="PS51671"/>
    </source>
</evidence>
<dbReference type="InterPro" id="IPR050990">
    <property type="entry name" value="UPF0237/GcvR_regulator"/>
</dbReference>
<dbReference type="Pfam" id="PF13740">
    <property type="entry name" value="ACT_6"/>
    <property type="match status" value="2"/>
</dbReference>
<dbReference type="InterPro" id="IPR045865">
    <property type="entry name" value="ACT-like_dom_sf"/>
</dbReference>
<gene>
    <name evidence="2" type="ORF">AW09_002272</name>
</gene>